<evidence type="ECO:0000256" key="4">
    <source>
        <dbReference type="RuleBase" id="RU361173"/>
    </source>
</evidence>
<dbReference type="Pfam" id="PF00544">
    <property type="entry name" value="Pectate_lyase_4"/>
    <property type="match status" value="1"/>
</dbReference>
<proteinExistence type="inferred from homology"/>
<evidence type="ECO:0000259" key="6">
    <source>
        <dbReference type="SMART" id="SM00656"/>
    </source>
</evidence>
<dbReference type="InterPro" id="IPR045032">
    <property type="entry name" value="PEL"/>
</dbReference>
<dbReference type="SMART" id="SM00656">
    <property type="entry name" value="Amb_all"/>
    <property type="match status" value="1"/>
</dbReference>
<dbReference type="AlphaFoldDB" id="A0A1B8GIL8"/>
<dbReference type="PANTHER" id="PTHR31683">
    <property type="entry name" value="PECTATE LYASE 18-RELATED"/>
    <property type="match status" value="1"/>
</dbReference>
<accession>A0A1B8GIL8</accession>
<dbReference type="Proteomes" id="UP000091956">
    <property type="component" value="Unassembled WGS sequence"/>
</dbReference>
<dbReference type="InterPro" id="IPR012334">
    <property type="entry name" value="Pectin_lyas_fold"/>
</dbReference>
<dbReference type="SUPFAM" id="SSF51126">
    <property type="entry name" value="Pectin lyase-like"/>
    <property type="match status" value="1"/>
</dbReference>
<dbReference type="OrthoDB" id="1637350at2759"/>
<keyword evidence="2 5" id="KW-0732">Signal</keyword>
<gene>
    <name evidence="7" type="ORF">VE01_05889</name>
</gene>
<evidence type="ECO:0000256" key="3">
    <source>
        <dbReference type="ARBA" id="ARBA00023239"/>
    </source>
</evidence>
<comment type="similarity">
    <text evidence="1 4">Belongs to the polysaccharide lyase 1 family.</text>
</comment>
<keyword evidence="3 4" id="KW-0456">Lyase</keyword>
<dbReference type="Gene3D" id="2.160.20.10">
    <property type="entry name" value="Single-stranded right-handed beta-helix, Pectin lyase-like"/>
    <property type="match status" value="1"/>
</dbReference>
<reference evidence="8" key="2">
    <citation type="journal article" date="2018" name="Nat. Commun.">
        <title>Extreme sensitivity to ultraviolet light in the fungal pathogen causing white-nose syndrome of bats.</title>
        <authorList>
            <person name="Palmer J.M."/>
            <person name="Drees K.P."/>
            <person name="Foster J.T."/>
            <person name="Lindner D.L."/>
        </authorList>
    </citation>
    <scope>NUCLEOTIDE SEQUENCE [LARGE SCALE GENOMIC DNA]</scope>
    <source>
        <strain evidence="8">UAMH 10579</strain>
    </source>
</reference>
<feature type="domain" description="Pectate lyase" evidence="6">
    <location>
        <begin position="40"/>
        <end position="252"/>
    </location>
</feature>
<evidence type="ECO:0000256" key="1">
    <source>
        <dbReference type="ARBA" id="ARBA00010980"/>
    </source>
</evidence>
<evidence type="ECO:0000313" key="8">
    <source>
        <dbReference type="Proteomes" id="UP000091956"/>
    </source>
</evidence>
<dbReference type="STRING" id="342668.A0A1B8GIL8"/>
<organism evidence="7 8">
    <name type="scientific">Pseudogymnoascus verrucosus</name>
    <dbReference type="NCBI Taxonomy" id="342668"/>
    <lineage>
        <taxon>Eukaryota</taxon>
        <taxon>Fungi</taxon>
        <taxon>Dikarya</taxon>
        <taxon>Ascomycota</taxon>
        <taxon>Pezizomycotina</taxon>
        <taxon>Leotiomycetes</taxon>
        <taxon>Thelebolales</taxon>
        <taxon>Thelebolaceae</taxon>
        <taxon>Pseudogymnoascus</taxon>
    </lineage>
</organism>
<evidence type="ECO:0000256" key="2">
    <source>
        <dbReference type="ARBA" id="ARBA00022729"/>
    </source>
</evidence>
<reference evidence="7 8" key="1">
    <citation type="submission" date="2016-03" db="EMBL/GenBank/DDBJ databases">
        <title>Comparative genomics of Pseudogymnoascus destructans, the fungus causing white-nose syndrome of bats.</title>
        <authorList>
            <person name="Palmer J.M."/>
            <person name="Drees K.P."/>
            <person name="Foster J.T."/>
            <person name="Lindner D.L."/>
        </authorList>
    </citation>
    <scope>NUCLEOTIDE SEQUENCE [LARGE SCALE GENOMIC DNA]</scope>
    <source>
        <strain evidence="7 8">UAMH 10579</strain>
    </source>
</reference>
<keyword evidence="4" id="KW-0964">Secreted</keyword>
<feature type="signal peptide" evidence="5">
    <location>
        <begin position="1"/>
        <end position="17"/>
    </location>
</feature>
<dbReference type="GO" id="GO:0000272">
    <property type="term" value="P:polysaccharide catabolic process"/>
    <property type="evidence" value="ECO:0007669"/>
    <property type="project" value="UniProtKB-KW"/>
</dbReference>
<keyword evidence="4" id="KW-0119">Carbohydrate metabolism</keyword>
<dbReference type="GeneID" id="28839275"/>
<dbReference type="RefSeq" id="XP_018129414.1">
    <property type="nucleotide sequence ID" value="XM_018275347.1"/>
</dbReference>
<dbReference type="InterPro" id="IPR011050">
    <property type="entry name" value="Pectin_lyase_fold/virulence"/>
</dbReference>
<dbReference type="InterPro" id="IPR002022">
    <property type="entry name" value="Pec_lyase"/>
</dbReference>
<dbReference type="PANTHER" id="PTHR31683:SF18">
    <property type="entry name" value="PECTATE LYASE 21-RELATED"/>
    <property type="match status" value="1"/>
</dbReference>
<name>A0A1B8GIL8_9PEZI</name>
<keyword evidence="4" id="KW-0624">Polysaccharide degradation</keyword>
<dbReference type="GO" id="GO:0005576">
    <property type="term" value="C:extracellular region"/>
    <property type="evidence" value="ECO:0007669"/>
    <property type="project" value="UniProtKB-SubCell"/>
</dbReference>
<evidence type="ECO:0000256" key="5">
    <source>
        <dbReference type="SAM" id="SignalP"/>
    </source>
</evidence>
<protein>
    <recommendedName>
        <fullName evidence="6">Pectate lyase domain-containing protein</fullName>
    </recommendedName>
</protein>
<keyword evidence="8" id="KW-1185">Reference proteome</keyword>
<feature type="chain" id="PRO_5008608627" description="Pectate lyase domain-containing protein" evidence="5">
    <location>
        <begin position="18"/>
        <end position="311"/>
    </location>
</feature>
<evidence type="ECO:0000313" key="7">
    <source>
        <dbReference type="EMBL" id="OBT95681.1"/>
    </source>
</evidence>
<dbReference type="GO" id="GO:0030570">
    <property type="term" value="F:pectate lyase activity"/>
    <property type="evidence" value="ECO:0007669"/>
    <property type="project" value="InterPro"/>
</dbReference>
<sequence>MKANFLFCCSLLGAALAVTCPGDTGVNGYASVEGGTTGGGTVTAITVTTLADLKANAGASGSRVIIVKGTIDTGSAINVASDKTIRGYDTCATIIGGFSMNGVSNIIFQNLNIKGGDAVDTIASRNSHHVWYDHLSLSDASDGLLDVTKASDYQTVSWCKFFYTDTTNDHRLASLVSAGGGTQPDDEGKLHLTYHHNWWSSNVDQRRPRVMYGDAHIYNNQYRAGGNSCCIGFGSYASVLIENNYFQEVKSPHEFIKDNVYFGSTNAEGQEDFTAGPFTPPYSYKLDDASATCPGLRGASLDNDICVRVGK</sequence>
<comment type="subcellular location">
    <subcellularLocation>
        <location evidence="4">Secreted</location>
    </subcellularLocation>
</comment>
<dbReference type="EMBL" id="KV460234">
    <property type="protein sequence ID" value="OBT95681.1"/>
    <property type="molecule type" value="Genomic_DNA"/>
</dbReference>